<dbReference type="AlphaFoldDB" id="A0A6J1TEP6"/>
<protein>
    <submittedName>
        <fullName evidence="3">Uncharacterized protein LOC113214892</fullName>
    </submittedName>
</protein>
<keyword evidence="2" id="KW-1185">Reference proteome</keyword>
<gene>
    <name evidence="3" type="primary">LOC113214892</name>
</gene>
<dbReference type="RefSeq" id="XP_026290185.2">
    <property type="nucleotide sequence ID" value="XM_026434400.2"/>
</dbReference>
<evidence type="ECO:0000313" key="2">
    <source>
        <dbReference type="Proteomes" id="UP000504606"/>
    </source>
</evidence>
<dbReference type="KEGG" id="foc:113214892"/>
<evidence type="ECO:0000313" key="3">
    <source>
        <dbReference type="RefSeq" id="XP_026290185.2"/>
    </source>
</evidence>
<dbReference type="Proteomes" id="UP000504606">
    <property type="component" value="Unplaced"/>
</dbReference>
<reference evidence="3" key="1">
    <citation type="submission" date="2025-08" db="UniProtKB">
        <authorList>
            <consortium name="RefSeq"/>
        </authorList>
    </citation>
    <scope>IDENTIFICATION</scope>
    <source>
        <tissue evidence="3">Whole organism</tissue>
    </source>
</reference>
<organism evidence="2 3">
    <name type="scientific">Frankliniella occidentalis</name>
    <name type="common">Western flower thrips</name>
    <name type="synonym">Euthrips occidentalis</name>
    <dbReference type="NCBI Taxonomy" id="133901"/>
    <lineage>
        <taxon>Eukaryota</taxon>
        <taxon>Metazoa</taxon>
        <taxon>Ecdysozoa</taxon>
        <taxon>Arthropoda</taxon>
        <taxon>Hexapoda</taxon>
        <taxon>Insecta</taxon>
        <taxon>Pterygota</taxon>
        <taxon>Neoptera</taxon>
        <taxon>Paraneoptera</taxon>
        <taxon>Thysanoptera</taxon>
        <taxon>Terebrantia</taxon>
        <taxon>Thripoidea</taxon>
        <taxon>Thripidae</taxon>
        <taxon>Frankliniella</taxon>
    </lineage>
</organism>
<dbReference type="GeneID" id="113214892"/>
<proteinExistence type="predicted"/>
<feature type="compositionally biased region" description="Basic and acidic residues" evidence="1">
    <location>
        <begin position="178"/>
        <end position="196"/>
    </location>
</feature>
<name>A0A6J1TEP6_FRAOC</name>
<sequence>MMVDSRFIIKIPKVRLPFSCRFPRIGRNQITEVDFLSFDRQPAVGIKTSLATLPTWHRAGGATLEDMTCTGAVMSAYEESEKEKAWVETIEKNTRFVPFYYQSQEKGCQRINIKVKLTGYKGDAEKLKLQAKLLDANKDERQFDMKIENQDWKNLKTSEPGVLSGRITFRLVLAPKQPRKEPRKEIRKETRKETRKQARKQPITGLARAKRSKNQHILYLFLYVQERESKHIVAQLRSGPILDSTSPFFSDFKIEKIIPRNCSEGEIVICKKGPFTEDVKVAFIKKDSPETESVFSISDKTFIQKRGKDAIVRFNNALSGGTYKVELRRTIHIDNFEPFDQVSRESLEIYVKPEENCAHEDDRPSTASASTTDLHPALSGTQYFTTEMHTNYALCCVLLVNCGVRQLLFVTVMSRPVRDQTCRVFLPIVIRYKQM</sequence>
<feature type="region of interest" description="Disordered" evidence="1">
    <location>
        <begin position="177"/>
        <end position="209"/>
    </location>
</feature>
<accession>A0A6J1TEP6</accession>
<evidence type="ECO:0000256" key="1">
    <source>
        <dbReference type="SAM" id="MobiDB-lite"/>
    </source>
</evidence>